<evidence type="ECO:0000313" key="9">
    <source>
        <dbReference type="Proteomes" id="UP000628736"/>
    </source>
</evidence>
<feature type="transmembrane region" description="Helical" evidence="7">
    <location>
        <begin position="148"/>
        <end position="169"/>
    </location>
</feature>
<feature type="transmembrane region" description="Helical" evidence="7">
    <location>
        <begin position="21"/>
        <end position="38"/>
    </location>
</feature>
<dbReference type="PANTHER" id="PTHR43549">
    <property type="entry name" value="MULTIDRUG RESISTANCE PROTEIN YPNP-RELATED"/>
    <property type="match status" value="1"/>
</dbReference>
<dbReference type="RefSeq" id="WP_186851905.1">
    <property type="nucleotide sequence ID" value="NZ_JACOPO010000001.1"/>
</dbReference>
<feature type="transmembrane region" description="Helical" evidence="7">
    <location>
        <begin position="292"/>
        <end position="314"/>
    </location>
</feature>
<dbReference type="EMBL" id="JACOPO010000001">
    <property type="protein sequence ID" value="MBC5721441.1"/>
    <property type="molecule type" value="Genomic_DNA"/>
</dbReference>
<feature type="transmembrane region" description="Helical" evidence="7">
    <location>
        <begin position="204"/>
        <end position="226"/>
    </location>
</feature>
<evidence type="ECO:0000256" key="1">
    <source>
        <dbReference type="ARBA" id="ARBA00004651"/>
    </source>
</evidence>
<feature type="transmembrane region" description="Helical" evidence="7">
    <location>
        <begin position="365"/>
        <end position="383"/>
    </location>
</feature>
<comment type="caution">
    <text evidence="8">The sequence shown here is derived from an EMBL/GenBank/DDBJ whole genome shotgun (WGS) entry which is preliminary data.</text>
</comment>
<evidence type="ECO:0000256" key="4">
    <source>
        <dbReference type="ARBA" id="ARBA00022692"/>
    </source>
</evidence>
<keyword evidence="5 7" id="KW-1133">Transmembrane helix</keyword>
<keyword evidence="6 7" id="KW-0472">Membrane</keyword>
<feature type="transmembrane region" description="Helical" evidence="7">
    <location>
        <begin position="426"/>
        <end position="445"/>
    </location>
</feature>
<dbReference type="InterPro" id="IPR002528">
    <property type="entry name" value="MATE_fam"/>
</dbReference>
<evidence type="ECO:0000313" key="8">
    <source>
        <dbReference type="EMBL" id="MBC5721441.1"/>
    </source>
</evidence>
<name>A0A8J6IZA8_9FIRM</name>
<feature type="transmembrane region" description="Helical" evidence="7">
    <location>
        <begin position="247"/>
        <end position="272"/>
    </location>
</feature>
<dbReference type="Proteomes" id="UP000628736">
    <property type="component" value="Unassembled WGS sequence"/>
</dbReference>
<dbReference type="GO" id="GO:0015297">
    <property type="term" value="F:antiporter activity"/>
    <property type="evidence" value="ECO:0007669"/>
    <property type="project" value="InterPro"/>
</dbReference>
<evidence type="ECO:0000256" key="5">
    <source>
        <dbReference type="ARBA" id="ARBA00022989"/>
    </source>
</evidence>
<keyword evidence="4 7" id="KW-0812">Transmembrane</keyword>
<feature type="transmembrane region" description="Helical" evidence="7">
    <location>
        <begin position="107"/>
        <end position="128"/>
    </location>
</feature>
<keyword evidence="2" id="KW-0813">Transport</keyword>
<keyword evidence="9" id="KW-1185">Reference proteome</keyword>
<dbReference type="NCBIfam" id="TIGR00797">
    <property type="entry name" value="matE"/>
    <property type="match status" value="1"/>
</dbReference>
<evidence type="ECO:0000256" key="6">
    <source>
        <dbReference type="ARBA" id="ARBA00023136"/>
    </source>
</evidence>
<gene>
    <name evidence="8" type="ORF">H8S11_01190</name>
</gene>
<dbReference type="PANTHER" id="PTHR43549:SF3">
    <property type="entry name" value="MULTIDRUG RESISTANCE PROTEIN YPNP-RELATED"/>
    <property type="match status" value="1"/>
</dbReference>
<evidence type="ECO:0000256" key="3">
    <source>
        <dbReference type="ARBA" id="ARBA00022475"/>
    </source>
</evidence>
<dbReference type="InterPro" id="IPR052031">
    <property type="entry name" value="Membrane_Transporter-Flippase"/>
</dbReference>
<evidence type="ECO:0000256" key="2">
    <source>
        <dbReference type="ARBA" id="ARBA00022448"/>
    </source>
</evidence>
<accession>A0A8J6IZA8</accession>
<reference evidence="8" key="1">
    <citation type="submission" date="2020-08" db="EMBL/GenBank/DDBJ databases">
        <title>Genome public.</title>
        <authorList>
            <person name="Liu C."/>
            <person name="Sun Q."/>
        </authorList>
    </citation>
    <scope>NUCLEOTIDE SEQUENCE</scope>
    <source>
        <strain evidence="8">NSJ-23</strain>
    </source>
</reference>
<feature type="transmembrane region" description="Helical" evidence="7">
    <location>
        <begin position="176"/>
        <end position="198"/>
    </location>
</feature>
<comment type="subcellular location">
    <subcellularLocation>
        <location evidence="1">Cell membrane</location>
        <topology evidence="1">Multi-pass membrane protein</topology>
    </subcellularLocation>
</comment>
<evidence type="ECO:0000256" key="7">
    <source>
        <dbReference type="SAM" id="Phobius"/>
    </source>
</evidence>
<dbReference type="InterPro" id="IPR048279">
    <property type="entry name" value="MdtK-like"/>
</dbReference>
<dbReference type="GO" id="GO:0042910">
    <property type="term" value="F:xenobiotic transmembrane transporter activity"/>
    <property type="evidence" value="ECO:0007669"/>
    <property type="project" value="InterPro"/>
</dbReference>
<organism evidence="8 9">
    <name type="scientific">Flintibacter hominis</name>
    <dbReference type="NCBI Taxonomy" id="2763048"/>
    <lineage>
        <taxon>Bacteria</taxon>
        <taxon>Bacillati</taxon>
        <taxon>Bacillota</taxon>
        <taxon>Clostridia</taxon>
        <taxon>Eubacteriales</taxon>
        <taxon>Flintibacter</taxon>
    </lineage>
</organism>
<keyword evidence="3" id="KW-1003">Cell membrane</keyword>
<feature type="transmembrane region" description="Helical" evidence="7">
    <location>
        <begin position="58"/>
        <end position="87"/>
    </location>
</feature>
<proteinExistence type="predicted"/>
<dbReference type="GO" id="GO:0005886">
    <property type="term" value="C:plasma membrane"/>
    <property type="evidence" value="ECO:0007669"/>
    <property type="project" value="UniProtKB-SubCell"/>
</dbReference>
<dbReference type="CDD" id="cd13138">
    <property type="entry name" value="MATE_yoeA_like"/>
    <property type="match status" value="1"/>
</dbReference>
<dbReference type="Pfam" id="PF01554">
    <property type="entry name" value="MatE"/>
    <property type="match status" value="2"/>
</dbReference>
<sequence length="466" mass="50462">MHRLGTRPKRRGDVDMTQGNVAHHLVMFALPLLAGNIFQQFYNTVDTWVVGNFVSNEAFSAVGTVTPIVNMLIGSFMGLASGAGVVISQYYGAKQMERVKQAVHTSLVMTLVLGVIMTAAGILLTPFLLGLMKTPADVFPEATAYLTIYFSGVMGLMLYNMGAGILRAVGDSKRPFYFLVAAAVLNIGLDLLLVIVFHMGVEGVAYATIISQGVSALLTLLLLVRTSSCVKLDWRALRATPFILKQIARVGIPAALQMAITAFSNVFVQSYINFFQADCMSGWTAYTKIDQIMFLPMQSLALAATTFVGQNLGTGQLDRAKEGTRTAFCLSLGITVALSVVTFCAAPALVAFFNDKPEVVSYGTLFLRALGPCYVLCCVNQIYAGALRGAGKSQVPMYIMLFSFVVFRQIYLYVTANFISNTVLPIAMSYPAGWLMCSVVTLVYYHRVGLGGNRLVDDSASMPSRP</sequence>
<dbReference type="AlphaFoldDB" id="A0A8J6IZA8"/>
<feature type="transmembrane region" description="Helical" evidence="7">
    <location>
        <begin position="326"/>
        <end position="353"/>
    </location>
</feature>
<protein>
    <submittedName>
        <fullName evidence="8">MATE family efflux transporter</fullName>
    </submittedName>
</protein>
<feature type="transmembrane region" description="Helical" evidence="7">
    <location>
        <begin position="395"/>
        <end position="414"/>
    </location>
</feature>
<dbReference type="PIRSF" id="PIRSF006603">
    <property type="entry name" value="DinF"/>
    <property type="match status" value="1"/>
</dbReference>